<dbReference type="PROSITE" id="PS00018">
    <property type="entry name" value="EF_HAND_1"/>
    <property type="match status" value="2"/>
</dbReference>
<keyword evidence="8" id="KW-1185">Reference proteome</keyword>
<feature type="domain" description="PLAT" evidence="4">
    <location>
        <begin position="194"/>
        <end position="306"/>
    </location>
</feature>
<dbReference type="Pfam" id="PF03607">
    <property type="entry name" value="DCX"/>
    <property type="match status" value="1"/>
</dbReference>
<dbReference type="InterPro" id="IPR036392">
    <property type="entry name" value="PLAT/LH2_dom_sf"/>
</dbReference>
<feature type="region of interest" description="Disordered" evidence="3">
    <location>
        <begin position="136"/>
        <end position="188"/>
    </location>
</feature>
<feature type="domain" description="EF-hand" evidence="5">
    <location>
        <begin position="455"/>
        <end position="490"/>
    </location>
</feature>
<proteinExistence type="predicted"/>
<evidence type="ECO:0000259" key="4">
    <source>
        <dbReference type="PROSITE" id="PS50095"/>
    </source>
</evidence>
<sequence>MENRAMARAKTQGELPSLPTERIIRSGRARRHAQRVRALTIDVAENRELAKQPVHILVNHSIRTFEILLNEITRKLAPKFGAVRRLMTPDGVQIKSLDDLDSNGRYVAVGNQRFRKMPYFEPEAVRIAYTSPDLKSPTKIRRLSRSTTEPAPKVNGYAKPAPQAVASPPEEHKPSPAPVSKPKPKKVAPEVKIQSYNISIETGENDDDGTTGAVYLTLVGSKAKSARTPLREDESNFETGALDVFGLEFPALGDVKQIILEIGSNSSWYCKRVTVRDSVTNKRTFFHVEGTLDEAHPKAIVEGSANEQPPAAKIAVEDDVFDAQHRNADAAVAVDDSDDTREDRPIDDEAAQGVDDEDHDADITVANPALDKLEAEIKAASQNPATLREMWRRLDFNGNNIVSLAEIDKWVKETYPILDSKPAMMRAYKKTTLRDGDGDAWVERKEFPALLVNLFYFNRLFVAFDAIDTDDDRRVDLDEFVRGLKVVGLQMSKADAAQVFEEIDSNDGQYILFDEFAAWAAREACPVNDTVMNEFVGTDERPIDD</sequence>
<dbReference type="RefSeq" id="XP_001749406.1">
    <property type="nucleotide sequence ID" value="XM_001749354.1"/>
</dbReference>
<dbReference type="SUPFAM" id="SSF47473">
    <property type="entry name" value="EF-hand"/>
    <property type="match status" value="1"/>
</dbReference>
<dbReference type="Pfam" id="PF13499">
    <property type="entry name" value="EF-hand_7"/>
    <property type="match status" value="1"/>
</dbReference>
<dbReference type="Pfam" id="PF01477">
    <property type="entry name" value="PLAT"/>
    <property type="match status" value="1"/>
</dbReference>
<evidence type="ECO:0000256" key="3">
    <source>
        <dbReference type="SAM" id="MobiDB-lite"/>
    </source>
</evidence>
<dbReference type="STRING" id="81824.A9V9L8"/>
<evidence type="ECO:0000256" key="1">
    <source>
        <dbReference type="ARBA" id="ARBA00022837"/>
    </source>
</evidence>
<dbReference type="Gene3D" id="3.10.20.230">
    <property type="entry name" value="Doublecortin domain"/>
    <property type="match status" value="1"/>
</dbReference>
<feature type="domain" description="EF-hand" evidence="5">
    <location>
        <begin position="382"/>
        <end position="417"/>
    </location>
</feature>
<accession>A9V9L8</accession>
<dbReference type="SMART" id="SM00308">
    <property type="entry name" value="LH2"/>
    <property type="match status" value="1"/>
</dbReference>
<dbReference type="InterPro" id="IPR036572">
    <property type="entry name" value="Doublecortin_dom_sf"/>
</dbReference>
<evidence type="ECO:0000259" key="5">
    <source>
        <dbReference type="PROSITE" id="PS50222"/>
    </source>
</evidence>
<name>A9V9L8_MONBE</name>
<dbReference type="AlphaFoldDB" id="A9V9L8"/>
<evidence type="ECO:0000256" key="2">
    <source>
        <dbReference type="PROSITE-ProRule" id="PRU00152"/>
    </source>
</evidence>
<dbReference type="Proteomes" id="UP000001357">
    <property type="component" value="Unassembled WGS sequence"/>
</dbReference>
<reference evidence="7 8" key="1">
    <citation type="journal article" date="2008" name="Nature">
        <title>The genome of the choanoflagellate Monosiga brevicollis and the origin of metazoans.</title>
        <authorList>
            <consortium name="JGI Sequencing"/>
            <person name="King N."/>
            <person name="Westbrook M.J."/>
            <person name="Young S.L."/>
            <person name="Kuo A."/>
            <person name="Abedin M."/>
            <person name="Chapman J."/>
            <person name="Fairclough S."/>
            <person name="Hellsten U."/>
            <person name="Isogai Y."/>
            <person name="Letunic I."/>
            <person name="Marr M."/>
            <person name="Pincus D."/>
            <person name="Putnam N."/>
            <person name="Rokas A."/>
            <person name="Wright K.J."/>
            <person name="Zuzow R."/>
            <person name="Dirks W."/>
            <person name="Good M."/>
            <person name="Goodstein D."/>
            <person name="Lemons D."/>
            <person name="Li W."/>
            <person name="Lyons J.B."/>
            <person name="Morris A."/>
            <person name="Nichols S."/>
            <person name="Richter D.J."/>
            <person name="Salamov A."/>
            <person name="Bork P."/>
            <person name="Lim W.A."/>
            <person name="Manning G."/>
            <person name="Miller W.T."/>
            <person name="McGinnis W."/>
            <person name="Shapiro H."/>
            <person name="Tjian R."/>
            <person name="Grigoriev I.V."/>
            <person name="Rokhsar D."/>
        </authorList>
    </citation>
    <scope>NUCLEOTIDE SEQUENCE [LARGE SCALE GENOMIC DNA]</scope>
    <source>
        <strain evidence="8">MX1 / ATCC 50154</strain>
    </source>
</reference>
<comment type="caution">
    <text evidence="2">Lacks conserved residue(s) required for the propagation of feature annotation.</text>
</comment>
<dbReference type="Gene3D" id="1.10.238.10">
    <property type="entry name" value="EF-hand"/>
    <property type="match status" value="1"/>
</dbReference>
<dbReference type="PROSITE" id="PS50222">
    <property type="entry name" value="EF_HAND_2"/>
    <property type="match status" value="3"/>
</dbReference>
<dbReference type="GO" id="GO:0035556">
    <property type="term" value="P:intracellular signal transduction"/>
    <property type="evidence" value="ECO:0007669"/>
    <property type="project" value="InterPro"/>
</dbReference>
<dbReference type="GeneID" id="5894719"/>
<gene>
    <name evidence="7" type="ORF">MONBRDRAFT_38698</name>
</gene>
<dbReference type="InterPro" id="IPR011992">
    <property type="entry name" value="EF-hand-dom_pair"/>
</dbReference>
<dbReference type="KEGG" id="mbr:MONBRDRAFT_38698"/>
<dbReference type="PROSITE" id="PS50309">
    <property type="entry name" value="DC"/>
    <property type="match status" value="1"/>
</dbReference>
<protein>
    <recommendedName>
        <fullName evidence="9">Calmodulin</fullName>
    </recommendedName>
</protein>
<dbReference type="GO" id="GO:0005874">
    <property type="term" value="C:microtubule"/>
    <property type="evidence" value="ECO:0000318"/>
    <property type="project" value="GO_Central"/>
</dbReference>
<evidence type="ECO:0008006" key="9">
    <source>
        <dbReference type="Google" id="ProtNLM"/>
    </source>
</evidence>
<evidence type="ECO:0000313" key="7">
    <source>
        <dbReference type="EMBL" id="EDQ85691.1"/>
    </source>
</evidence>
<dbReference type="GO" id="GO:0005509">
    <property type="term" value="F:calcium ion binding"/>
    <property type="evidence" value="ECO:0007669"/>
    <property type="project" value="InterPro"/>
</dbReference>
<evidence type="ECO:0000313" key="8">
    <source>
        <dbReference type="Proteomes" id="UP000001357"/>
    </source>
</evidence>
<dbReference type="GO" id="GO:0005815">
    <property type="term" value="C:microtubule organizing center"/>
    <property type="evidence" value="ECO:0000318"/>
    <property type="project" value="GO_Central"/>
</dbReference>
<dbReference type="SUPFAM" id="SSF49723">
    <property type="entry name" value="Lipase/lipooxygenase domain (PLAT/LH2 domain)"/>
    <property type="match status" value="1"/>
</dbReference>
<feature type="region of interest" description="Disordered" evidence="3">
    <location>
        <begin position="331"/>
        <end position="356"/>
    </location>
</feature>
<dbReference type="Gene3D" id="2.60.60.20">
    <property type="entry name" value="PLAT/LH2 domain"/>
    <property type="match status" value="1"/>
</dbReference>
<dbReference type="PROSITE" id="PS50095">
    <property type="entry name" value="PLAT"/>
    <property type="match status" value="1"/>
</dbReference>
<dbReference type="CDD" id="cd00051">
    <property type="entry name" value="EFh"/>
    <property type="match status" value="1"/>
</dbReference>
<dbReference type="PANTHER" id="PTHR23004:SF11">
    <property type="entry name" value="PROTEIN RPI-1"/>
    <property type="match status" value="1"/>
</dbReference>
<feature type="compositionally biased region" description="Acidic residues" evidence="3">
    <location>
        <begin position="335"/>
        <end position="356"/>
    </location>
</feature>
<dbReference type="InterPro" id="IPR002048">
    <property type="entry name" value="EF_hand_dom"/>
</dbReference>
<dbReference type="PANTHER" id="PTHR23004">
    <property type="entry name" value="DOUBLECORTIN DOMAIN CONTAINING 2"/>
    <property type="match status" value="1"/>
</dbReference>
<dbReference type="InterPro" id="IPR001024">
    <property type="entry name" value="PLAT/LH2_dom"/>
</dbReference>
<dbReference type="InterPro" id="IPR003533">
    <property type="entry name" value="Doublecortin_dom"/>
</dbReference>
<evidence type="ECO:0000259" key="6">
    <source>
        <dbReference type="PROSITE" id="PS50309"/>
    </source>
</evidence>
<keyword evidence="1" id="KW-0106">Calcium</keyword>
<dbReference type="SMART" id="SM00054">
    <property type="entry name" value="EFh"/>
    <property type="match status" value="3"/>
</dbReference>
<dbReference type="InParanoid" id="A9V9L8"/>
<dbReference type="eggNOG" id="ENOG502S14U">
    <property type="taxonomic scope" value="Eukaryota"/>
</dbReference>
<feature type="domain" description="EF-hand" evidence="5">
    <location>
        <begin position="491"/>
        <end position="526"/>
    </location>
</feature>
<dbReference type="SMART" id="SM00537">
    <property type="entry name" value="DCX"/>
    <property type="match status" value="1"/>
</dbReference>
<dbReference type="OMA" id="TRERTMM"/>
<dbReference type="EMBL" id="CH991571">
    <property type="protein sequence ID" value="EDQ85691.1"/>
    <property type="molecule type" value="Genomic_DNA"/>
</dbReference>
<feature type="domain" description="Doublecortin" evidence="6">
    <location>
        <begin position="19"/>
        <end position="120"/>
    </location>
</feature>
<dbReference type="SUPFAM" id="SSF89837">
    <property type="entry name" value="Doublecortin (DC)"/>
    <property type="match status" value="1"/>
</dbReference>
<dbReference type="InterPro" id="IPR018247">
    <property type="entry name" value="EF_Hand_1_Ca_BS"/>
</dbReference>
<organism evidence="7 8">
    <name type="scientific">Monosiga brevicollis</name>
    <name type="common">Choanoflagellate</name>
    <dbReference type="NCBI Taxonomy" id="81824"/>
    <lineage>
        <taxon>Eukaryota</taxon>
        <taxon>Choanoflagellata</taxon>
        <taxon>Craspedida</taxon>
        <taxon>Salpingoecidae</taxon>
        <taxon>Monosiga</taxon>
    </lineage>
</organism>